<evidence type="ECO:0000313" key="2">
    <source>
        <dbReference type="Proteomes" id="UP000478571"/>
    </source>
</evidence>
<sequence>MKTIKLQSIGHVAAIEAGQVTEGDILVWNFGATSKVIEIVKTTPKQIVLLLESESGERHERRLGKTRLVGFKPQPTFEEKVELVEELRLKHKSAQFIKSKKERREHLNNVARRVSHFIDIQHILSAPNAEAALTATFDVIYHFCQANKDKLEPIENFSNIKRVAIKRTPDTKMAVRRLIDGVWTVEYMLLSDHEVKILRHSRNIDEGHTHESLLPRFKCVEDEDRNITDLELYLPTFGETATYDRGELTGRYRVTNPQYVFSYGQQSA</sequence>
<keyword evidence="2" id="KW-1185">Reference proteome</keyword>
<dbReference type="Proteomes" id="UP000478571">
    <property type="component" value="Unassembled WGS sequence"/>
</dbReference>
<dbReference type="RefSeq" id="WP_160933141.1">
    <property type="nucleotide sequence ID" value="NZ_WWEU01000017.1"/>
</dbReference>
<comment type="caution">
    <text evidence="1">The sequence shown here is derived from an EMBL/GenBank/DDBJ whole genome shotgun (WGS) entry which is preliminary data.</text>
</comment>
<gene>
    <name evidence="1" type="ORF">GTG28_20655</name>
</gene>
<organism evidence="1 2">
    <name type="scientific">Vibrio tetraodonis subsp. pristinus</name>
    <dbReference type="NCBI Taxonomy" id="2695891"/>
    <lineage>
        <taxon>Bacteria</taxon>
        <taxon>Pseudomonadati</taxon>
        <taxon>Pseudomonadota</taxon>
        <taxon>Gammaproteobacteria</taxon>
        <taxon>Vibrionales</taxon>
        <taxon>Vibrionaceae</taxon>
        <taxon>Vibrio</taxon>
    </lineage>
</organism>
<protein>
    <submittedName>
        <fullName evidence="1">Uncharacterized protein</fullName>
    </submittedName>
</protein>
<accession>A0A6L8M0I6</accession>
<dbReference type="EMBL" id="WWEU01000017">
    <property type="protein sequence ID" value="MYM61615.1"/>
    <property type="molecule type" value="Genomic_DNA"/>
</dbReference>
<proteinExistence type="predicted"/>
<name>A0A6L8M0I6_9VIBR</name>
<dbReference type="AlphaFoldDB" id="A0A6L8M0I6"/>
<evidence type="ECO:0000313" key="1">
    <source>
        <dbReference type="EMBL" id="MYM61615.1"/>
    </source>
</evidence>
<reference evidence="1 2" key="1">
    <citation type="submission" date="2020-01" db="EMBL/GenBank/DDBJ databases">
        <title>Draft Genome Sequence of Vibrio sp. strain OCN044, Isolated from a Healthy Coral at Palmyra Atoll.</title>
        <authorList>
            <person name="Videau P."/>
            <person name="Loughran R."/>
            <person name="Esquivel A."/>
            <person name="Deadmond M."/>
            <person name="Paddock B.E."/>
            <person name="Saw J.H."/>
            <person name="Ushijima B."/>
        </authorList>
    </citation>
    <scope>NUCLEOTIDE SEQUENCE [LARGE SCALE GENOMIC DNA]</scope>
    <source>
        <strain evidence="1 2">OCN044</strain>
    </source>
</reference>